<evidence type="ECO:0000256" key="5">
    <source>
        <dbReference type="ARBA" id="ARBA00022750"/>
    </source>
</evidence>
<keyword evidence="5 12" id="KW-0064">Aspartyl protease</keyword>
<dbReference type="PANTHER" id="PTHR47967">
    <property type="entry name" value="OS07G0603500 PROTEIN-RELATED"/>
    <property type="match status" value="1"/>
</dbReference>
<dbReference type="FunFam" id="2.40.70.10:FF:000055">
    <property type="entry name" value="Probable aspartyl protease At4g16563"/>
    <property type="match status" value="1"/>
</dbReference>
<dbReference type="AlphaFoldDB" id="A0AAV5BTK1"/>
<evidence type="ECO:0000256" key="8">
    <source>
        <dbReference type="ARBA" id="ARBA00023136"/>
    </source>
</evidence>
<evidence type="ECO:0000256" key="13">
    <source>
        <dbReference type="SAM" id="MobiDB-lite"/>
    </source>
</evidence>
<dbReference type="GO" id="GO:0006508">
    <property type="term" value="P:proteolysis"/>
    <property type="evidence" value="ECO:0007669"/>
    <property type="project" value="UniProtKB-KW"/>
</dbReference>
<dbReference type="SMART" id="SM00724">
    <property type="entry name" value="TLC"/>
    <property type="match status" value="1"/>
</dbReference>
<dbReference type="EMBL" id="BQKI01000002">
    <property type="protein sequence ID" value="GJM89035.1"/>
    <property type="molecule type" value="Genomic_DNA"/>
</dbReference>
<keyword evidence="6 12" id="KW-0378">Hydrolase</keyword>
<evidence type="ECO:0008006" key="20">
    <source>
        <dbReference type="Google" id="ProtNLM"/>
    </source>
</evidence>
<dbReference type="Gene3D" id="2.40.70.10">
    <property type="entry name" value="Acid Proteases"/>
    <property type="match status" value="2"/>
</dbReference>
<proteinExistence type="inferred from homology"/>
<evidence type="ECO:0000256" key="14">
    <source>
        <dbReference type="SAM" id="Phobius"/>
    </source>
</evidence>
<feature type="domain" description="Peptidase A1" evidence="16">
    <location>
        <begin position="596"/>
        <end position="996"/>
    </location>
</feature>
<feature type="transmembrane region" description="Helical" evidence="14">
    <location>
        <begin position="390"/>
        <end position="413"/>
    </location>
</feature>
<evidence type="ECO:0000256" key="9">
    <source>
        <dbReference type="ARBA" id="ARBA00023180"/>
    </source>
</evidence>
<dbReference type="PROSITE" id="PS51767">
    <property type="entry name" value="PEPTIDASE_A1"/>
    <property type="match status" value="1"/>
</dbReference>
<comment type="caution">
    <text evidence="17">The sequence shown here is derived from an EMBL/GenBank/DDBJ whole genome shotgun (WGS) entry which is preliminary data.</text>
</comment>
<evidence type="ECO:0000256" key="2">
    <source>
        <dbReference type="ARBA" id="ARBA00007447"/>
    </source>
</evidence>
<dbReference type="Pfam" id="PF03798">
    <property type="entry name" value="TRAM_LAG1_CLN8"/>
    <property type="match status" value="1"/>
</dbReference>
<keyword evidence="3 12" id="KW-0645">Protease</keyword>
<dbReference type="InterPro" id="IPR032861">
    <property type="entry name" value="TAXi_N"/>
</dbReference>
<gene>
    <name evidence="17" type="primary">ga05177</name>
    <name evidence="18" type="synonym">ga05631</name>
    <name evidence="17" type="ORF">PR202_ga05177</name>
    <name evidence="18" type="ORF">PR202_ga05631</name>
</gene>
<dbReference type="GO" id="GO:0005576">
    <property type="term" value="C:extracellular region"/>
    <property type="evidence" value="ECO:0007669"/>
    <property type="project" value="TreeGrafter"/>
</dbReference>
<evidence type="ECO:0000256" key="4">
    <source>
        <dbReference type="ARBA" id="ARBA00022692"/>
    </source>
</evidence>
<keyword evidence="7 14" id="KW-1133">Transmembrane helix</keyword>
<dbReference type="InterPro" id="IPR006634">
    <property type="entry name" value="TLC-dom"/>
</dbReference>
<evidence type="ECO:0000256" key="10">
    <source>
        <dbReference type="PIRSR" id="PIRSR601461-1"/>
    </source>
</evidence>
<dbReference type="PROSITE" id="PS50922">
    <property type="entry name" value="TLC"/>
    <property type="match status" value="1"/>
</dbReference>
<feature type="transmembrane region" description="Helical" evidence="14">
    <location>
        <begin position="483"/>
        <end position="500"/>
    </location>
</feature>
<reference evidence="17" key="2">
    <citation type="submission" date="2021-12" db="EMBL/GenBank/DDBJ databases">
        <title>Resequencing data analysis of finger millet.</title>
        <authorList>
            <person name="Hatakeyama M."/>
            <person name="Aluri S."/>
            <person name="Balachadran M.T."/>
            <person name="Sivarajan S.R."/>
            <person name="Poveda L."/>
            <person name="Shimizu-Inatsugi R."/>
            <person name="Schlapbach R."/>
            <person name="Sreeman S.M."/>
            <person name="Shimizu K.K."/>
        </authorList>
    </citation>
    <scope>NUCLEOTIDE SEQUENCE</scope>
</reference>
<feature type="transmembrane region" description="Helical" evidence="14">
    <location>
        <begin position="425"/>
        <end position="446"/>
    </location>
</feature>
<evidence type="ECO:0000256" key="7">
    <source>
        <dbReference type="ARBA" id="ARBA00022989"/>
    </source>
</evidence>
<keyword evidence="19" id="KW-1185">Reference proteome</keyword>
<dbReference type="GO" id="GO:0004190">
    <property type="term" value="F:aspartic-type endopeptidase activity"/>
    <property type="evidence" value="ECO:0007669"/>
    <property type="project" value="UniProtKB-KW"/>
</dbReference>
<dbReference type="InterPro" id="IPR001969">
    <property type="entry name" value="Aspartic_peptidase_AS"/>
</dbReference>
<dbReference type="InterPro" id="IPR032799">
    <property type="entry name" value="TAXi_C"/>
</dbReference>
<evidence type="ECO:0000313" key="19">
    <source>
        <dbReference type="Proteomes" id="UP001054889"/>
    </source>
</evidence>
<keyword evidence="4 11" id="KW-0812">Transmembrane</keyword>
<evidence type="ECO:0000256" key="3">
    <source>
        <dbReference type="ARBA" id="ARBA00022670"/>
    </source>
</evidence>
<keyword evidence="8 11" id="KW-0472">Membrane</keyword>
<reference evidence="17" key="1">
    <citation type="journal article" date="2018" name="DNA Res.">
        <title>Multiple hybrid de novo genome assembly of finger millet, an orphan allotetraploid crop.</title>
        <authorList>
            <person name="Hatakeyama M."/>
            <person name="Aluri S."/>
            <person name="Balachadran M.T."/>
            <person name="Sivarajan S.R."/>
            <person name="Patrignani A."/>
            <person name="Gruter S."/>
            <person name="Poveda L."/>
            <person name="Shimizu-Inatsugi R."/>
            <person name="Baeten J."/>
            <person name="Francoijs K.J."/>
            <person name="Nataraja K.N."/>
            <person name="Reddy Y.A.N."/>
            <person name="Phadnis S."/>
            <person name="Ravikumar R.L."/>
            <person name="Schlapbach R."/>
            <person name="Sreeman S.M."/>
            <person name="Shimizu K.K."/>
        </authorList>
    </citation>
    <scope>NUCLEOTIDE SEQUENCE</scope>
</reference>
<evidence type="ECO:0000259" key="15">
    <source>
        <dbReference type="PROSITE" id="PS50922"/>
    </source>
</evidence>
<evidence type="ECO:0000256" key="11">
    <source>
        <dbReference type="PROSITE-ProRule" id="PRU00205"/>
    </source>
</evidence>
<evidence type="ECO:0000313" key="18">
    <source>
        <dbReference type="EMBL" id="GJM89436.1"/>
    </source>
</evidence>
<evidence type="ECO:0000256" key="6">
    <source>
        <dbReference type="ARBA" id="ARBA00022801"/>
    </source>
</evidence>
<dbReference type="GO" id="GO:0016020">
    <property type="term" value="C:membrane"/>
    <property type="evidence" value="ECO:0007669"/>
    <property type="project" value="UniProtKB-SubCell"/>
</dbReference>
<evidence type="ECO:0000259" key="16">
    <source>
        <dbReference type="PROSITE" id="PS51767"/>
    </source>
</evidence>
<feature type="active site" evidence="10">
    <location>
        <position position="614"/>
    </location>
</feature>
<organism evidence="17 19">
    <name type="scientific">Eleusine coracana subsp. coracana</name>
    <dbReference type="NCBI Taxonomy" id="191504"/>
    <lineage>
        <taxon>Eukaryota</taxon>
        <taxon>Viridiplantae</taxon>
        <taxon>Streptophyta</taxon>
        <taxon>Embryophyta</taxon>
        <taxon>Tracheophyta</taxon>
        <taxon>Spermatophyta</taxon>
        <taxon>Magnoliopsida</taxon>
        <taxon>Liliopsida</taxon>
        <taxon>Poales</taxon>
        <taxon>Poaceae</taxon>
        <taxon>PACMAD clade</taxon>
        <taxon>Chloridoideae</taxon>
        <taxon>Cynodonteae</taxon>
        <taxon>Eleusininae</taxon>
        <taxon>Eleusine</taxon>
    </lineage>
</organism>
<feature type="domain" description="TLC" evidence="15">
    <location>
        <begin position="354"/>
        <end position="535"/>
    </location>
</feature>
<dbReference type="Pfam" id="PF14543">
    <property type="entry name" value="TAXi_N"/>
    <property type="match status" value="1"/>
</dbReference>
<comment type="subcellular location">
    <subcellularLocation>
        <location evidence="1">Membrane</location>
        <topology evidence="1">Multi-pass membrane protein</topology>
    </subcellularLocation>
</comment>
<dbReference type="PRINTS" id="PR00792">
    <property type="entry name" value="PEPSIN"/>
</dbReference>
<evidence type="ECO:0000256" key="12">
    <source>
        <dbReference type="RuleBase" id="RU000454"/>
    </source>
</evidence>
<dbReference type="SUPFAM" id="SSF50630">
    <property type="entry name" value="Acid proteases"/>
    <property type="match status" value="1"/>
</dbReference>
<dbReference type="Proteomes" id="UP001054889">
    <property type="component" value="Unassembled WGS sequence"/>
</dbReference>
<dbReference type="InterPro" id="IPR001461">
    <property type="entry name" value="Aspartic_peptidase_A1"/>
</dbReference>
<dbReference type="InterPro" id="IPR033121">
    <property type="entry name" value="PEPTIDASE_A1"/>
</dbReference>
<sequence length="1004" mass="110313">MEDDASGRNQGGADRRDLCADRLGGGFPQPSANWPWEEVNKVLTPTRDDPLVWSDLRKKFMKKSEADAWNADKMKMDNELRQMMKRVLVRKGKSIAPIESEVVSQRYTMESLLDLATLLSYEDFLSFERSLTEQEKEELDEESALTIHRCRLYGEHDIAAKYELKLQEEVKEAMYQQDVETDLQDLQRKMKLQLAEDPAFTPRNLIYDDGCRVVPEGRTPKEINDEILRRKQNKAQCHPSNGPGTFRESLHSVRCTGVHSDAVSPFEATVVSFEGDSHPSDIATFLLLDPKGLDSSGVFDGNLREEKQTNQRPPIPSGCFFSDPTAPRQQPEARALLVASFATAPRHATCRCWIDKFQSMDLPVNPIEVAKAYKYKAELLLKDYMLADSYVLYAAVLGGILMCKLVSVGYFIADLAMIFWFYPSLGGMEYVIHHVLSLVCVVYAMLSGEGQLYTYMVLISETTTPGINLRWFLDVAGMKSSKAYVVNGVAMFVTWLIKQMDTFGCLLIFVAPTILFVMNALWFSKIVKGLKKTLAKRHVDFFNTYAEDSKPQIKSSLVLGLSHVRSLFTPSMALLNSTNFDFLDIIEPVTAYTDGYLLSLNLGTPPQVFQVYLDTGSDLSWVPCGTSSYQCLQCGNDIHTPTKPTPTFSPSQSSTNTRDLCGSRFCVDVHSSDNRYDPCAAAGCSITAFTSGLCPRTCPPFSYTYGGGALVLGSLSRDAVTLHGSVSGTGPLPIQFPGFCFGCVSSSVREPIGIAGFGKGILSLPSQLGFLNKGFSHCFLGFRYARNPNITSSLVMGDLALSSVTSEFLFTPMLKSATYPNFYHIGLEAISIGDDDDTAAVVTAAAPPSLSSIDAQGNGGVIVDTGTTYTHLPDPFYASITSSISSAVPYERSRDLETRTGFDLCFKVPCARAPCTADALPPVSLHLAGGAKLTLPKMSCYYPVTAPRDSVVVKCLLFQRMEDDGTGGGPGAVLGSFQMQNVEVVYDLVTGRIGFQPRDCAVQD</sequence>
<dbReference type="CDD" id="cd05476">
    <property type="entry name" value="pepsin_A_like_plant"/>
    <property type="match status" value="1"/>
</dbReference>
<name>A0AAV5BTK1_ELECO</name>
<protein>
    <recommendedName>
        <fullName evidence="20">Peptidase A1 domain-containing protein</fullName>
    </recommendedName>
</protein>
<accession>A0AAV5BTK1</accession>
<dbReference type="PANTHER" id="PTHR47967:SF47">
    <property type="entry name" value="CHLOROPLAST NUCLEOID DNA-BINDING PROTEIN-LIKE"/>
    <property type="match status" value="1"/>
</dbReference>
<dbReference type="EMBL" id="BQKI01000002">
    <property type="protein sequence ID" value="GJM89436.1"/>
    <property type="molecule type" value="Genomic_DNA"/>
</dbReference>
<keyword evidence="9" id="KW-0325">Glycoprotein</keyword>
<dbReference type="InterPro" id="IPR051708">
    <property type="entry name" value="Plant_Aspart_Prot_A1"/>
</dbReference>
<comment type="similarity">
    <text evidence="2 12">Belongs to the peptidase A1 family.</text>
</comment>
<feature type="active site" evidence="10">
    <location>
        <position position="864"/>
    </location>
</feature>
<dbReference type="PROSITE" id="PS00141">
    <property type="entry name" value="ASP_PROTEASE"/>
    <property type="match status" value="1"/>
</dbReference>
<feature type="transmembrane region" description="Helical" evidence="14">
    <location>
        <begin position="506"/>
        <end position="527"/>
    </location>
</feature>
<evidence type="ECO:0000256" key="1">
    <source>
        <dbReference type="ARBA" id="ARBA00004141"/>
    </source>
</evidence>
<dbReference type="Pfam" id="PF14541">
    <property type="entry name" value="TAXi_C"/>
    <property type="match status" value="1"/>
</dbReference>
<feature type="region of interest" description="Disordered" evidence="13">
    <location>
        <begin position="1"/>
        <end position="32"/>
    </location>
</feature>
<dbReference type="InterPro" id="IPR034161">
    <property type="entry name" value="Pepsin-like_plant"/>
</dbReference>
<evidence type="ECO:0000313" key="17">
    <source>
        <dbReference type="EMBL" id="GJM89035.1"/>
    </source>
</evidence>
<dbReference type="InterPro" id="IPR021109">
    <property type="entry name" value="Peptidase_aspartic_dom_sf"/>
</dbReference>